<feature type="region of interest" description="Disordered" evidence="1">
    <location>
        <begin position="154"/>
        <end position="224"/>
    </location>
</feature>
<dbReference type="EMBL" id="CM007383">
    <property type="protein sequence ID" value="ONK75703.1"/>
    <property type="molecule type" value="Genomic_DNA"/>
</dbReference>
<protein>
    <recommendedName>
        <fullName evidence="4">Exonuclease 1</fullName>
    </recommendedName>
</protein>
<feature type="compositionally biased region" description="Basic and acidic residues" evidence="1">
    <location>
        <begin position="79"/>
        <end position="97"/>
    </location>
</feature>
<dbReference type="Proteomes" id="UP000243459">
    <property type="component" value="Chromosome 3"/>
</dbReference>
<evidence type="ECO:0000313" key="2">
    <source>
        <dbReference type="EMBL" id="ONK75703.1"/>
    </source>
</evidence>
<dbReference type="AlphaFoldDB" id="A0A5P1FD96"/>
<evidence type="ECO:0008006" key="4">
    <source>
        <dbReference type="Google" id="ProtNLM"/>
    </source>
</evidence>
<organism evidence="2 3">
    <name type="scientific">Asparagus officinalis</name>
    <name type="common">Garden asparagus</name>
    <dbReference type="NCBI Taxonomy" id="4686"/>
    <lineage>
        <taxon>Eukaryota</taxon>
        <taxon>Viridiplantae</taxon>
        <taxon>Streptophyta</taxon>
        <taxon>Embryophyta</taxon>
        <taxon>Tracheophyta</taxon>
        <taxon>Spermatophyta</taxon>
        <taxon>Magnoliopsida</taxon>
        <taxon>Liliopsida</taxon>
        <taxon>Asparagales</taxon>
        <taxon>Asparagaceae</taxon>
        <taxon>Asparagoideae</taxon>
        <taxon>Asparagus</taxon>
    </lineage>
</organism>
<feature type="compositionally biased region" description="Low complexity" evidence="1">
    <location>
        <begin position="209"/>
        <end position="223"/>
    </location>
</feature>
<feature type="compositionally biased region" description="Polar residues" evidence="1">
    <location>
        <begin position="154"/>
        <end position="184"/>
    </location>
</feature>
<sequence length="435" mass="47850">VVKGIAEGDLDPFTKLPFQVEATRKEVVLDKPHSVKDSVFAAGKKRLDLPVQNNVLTNYFCLASLEAKRKFIAPKVMPKCKETKKSSPQDSINHDSDSPGSAEEGTHMIDHQQSSLHSKDLGDDLSSKDSLIFHQKQFRTPKVMPKCMVTIESSCPSSNSHDSLSPGSTTVATPTINSQLSSPLLSRDLGNDLLMKGLPAEGSNNSTGLLSQESNNESLSPNLTSHKEQGWNITLYETGQVSSRLADDKRPMETLDRKVIKRSPYFLNNSLDKNDTDYQKEEPFRIKQTDKGSGHHTVTVASSIQNDYQKSAAKRRKLLHGHNVPSESQPERNLHITSVEKADSIPNLNNKCKDGKVGGSFGCDVSHIKKYSGIAEKSMEKFASLISSFRYTSSGSRASGLRAPLKDVQNTCPVRSTVGPIDFSKYAYKPKNKSV</sequence>
<feature type="non-terminal residue" evidence="2">
    <location>
        <position position="1"/>
    </location>
</feature>
<evidence type="ECO:0000313" key="3">
    <source>
        <dbReference type="Proteomes" id="UP000243459"/>
    </source>
</evidence>
<dbReference type="OMA" id="MAHECED"/>
<keyword evidence="3" id="KW-1185">Reference proteome</keyword>
<proteinExistence type="predicted"/>
<gene>
    <name evidence="2" type="ORF">A4U43_C03F19650</name>
</gene>
<evidence type="ECO:0000256" key="1">
    <source>
        <dbReference type="SAM" id="MobiDB-lite"/>
    </source>
</evidence>
<feature type="region of interest" description="Disordered" evidence="1">
    <location>
        <begin position="79"/>
        <end position="105"/>
    </location>
</feature>
<reference evidence="3" key="1">
    <citation type="journal article" date="2017" name="Nat. Commun.">
        <title>The asparagus genome sheds light on the origin and evolution of a young Y chromosome.</title>
        <authorList>
            <person name="Harkess A."/>
            <person name="Zhou J."/>
            <person name="Xu C."/>
            <person name="Bowers J.E."/>
            <person name="Van der Hulst R."/>
            <person name="Ayyampalayam S."/>
            <person name="Mercati F."/>
            <person name="Riccardi P."/>
            <person name="McKain M.R."/>
            <person name="Kakrana A."/>
            <person name="Tang H."/>
            <person name="Ray J."/>
            <person name="Groenendijk J."/>
            <person name="Arikit S."/>
            <person name="Mathioni S.M."/>
            <person name="Nakano M."/>
            <person name="Shan H."/>
            <person name="Telgmann-Rauber A."/>
            <person name="Kanno A."/>
            <person name="Yue Z."/>
            <person name="Chen H."/>
            <person name="Li W."/>
            <person name="Chen Y."/>
            <person name="Xu X."/>
            <person name="Zhang Y."/>
            <person name="Luo S."/>
            <person name="Chen H."/>
            <person name="Gao J."/>
            <person name="Mao Z."/>
            <person name="Pires J.C."/>
            <person name="Luo M."/>
            <person name="Kudrna D."/>
            <person name="Wing R.A."/>
            <person name="Meyers B.C."/>
            <person name="Yi K."/>
            <person name="Kong H."/>
            <person name="Lavrijsen P."/>
            <person name="Sunseri F."/>
            <person name="Falavigna A."/>
            <person name="Ye Y."/>
            <person name="Leebens-Mack J.H."/>
            <person name="Chen G."/>
        </authorList>
    </citation>
    <scope>NUCLEOTIDE SEQUENCE [LARGE SCALE GENOMIC DNA]</scope>
    <source>
        <strain evidence="3">cv. DH0086</strain>
    </source>
</reference>
<accession>A0A5P1FD96</accession>
<name>A0A5P1FD96_ASPOF</name>
<dbReference type="Gramene" id="ONK75703">
    <property type="protein sequence ID" value="ONK75703"/>
    <property type="gene ID" value="A4U43_C03F19650"/>
</dbReference>